<proteinExistence type="predicted"/>
<name>A0ABY6TTC8_BIOOC</name>
<feature type="region of interest" description="Disordered" evidence="1">
    <location>
        <begin position="1"/>
        <end position="31"/>
    </location>
</feature>
<sequence>MDLATSPRGSIASQVASVSTDPTTLASTDTDGLPRIRFQTTKLLAEQIGQQTYQALDDILYVEDVSPEDFTLIQEFRESSGRKYRFKRYYPEHQLLIITIPTKYHESLHSFIYDEIRGQIRDMGLRFHWATTSAATFYREHGRTGSGEGDSSGHPIQPGRDSSRRWPTIVIEAGYSQSLPQLREDMLWWFRESNHQVKVVLLVKMYRGPLRKITIEHWREEPMTFPGARTRQRAQQLEPTCAQAIHIIKTSVTVNDFLPSSYGVTRGALELRFSDLFLRGPVQGEGNIVIGVDVLQWFGATVAHMSETAA</sequence>
<dbReference type="Proteomes" id="UP000766486">
    <property type="component" value="Unassembled WGS sequence"/>
</dbReference>
<evidence type="ECO:0000313" key="2">
    <source>
        <dbReference type="EMBL" id="VUC20947.1"/>
    </source>
</evidence>
<evidence type="ECO:0000313" key="3">
    <source>
        <dbReference type="Proteomes" id="UP000766486"/>
    </source>
</evidence>
<protein>
    <submittedName>
        <fullName evidence="2">Uncharacterized protein</fullName>
    </submittedName>
</protein>
<dbReference type="EMBL" id="CABFNS010000316">
    <property type="protein sequence ID" value="VUC20947.1"/>
    <property type="molecule type" value="Genomic_DNA"/>
</dbReference>
<organism evidence="2 3">
    <name type="scientific">Bionectria ochroleuca</name>
    <name type="common">Gliocladium roseum</name>
    <dbReference type="NCBI Taxonomy" id="29856"/>
    <lineage>
        <taxon>Eukaryota</taxon>
        <taxon>Fungi</taxon>
        <taxon>Dikarya</taxon>
        <taxon>Ascomycota</taxon>
        <taxon>Pezizomycotina</taxon>
        <taxon>Sordariomycetes</taxon>
        <taxon>Hypocreomycetidae</taxon>
        <taxon>Hypocreales</taxon>
        <taxon>Bionectriaceae</taxon>
        <taxon>Clonostachys</taxon>
    </lineage>
</organism>
<evidence type="ECO:0000256" key="1">
    <source>
        <dbReference type="SAM" id="MobiDB-lite"/>
    </source>
</evidence>
<feature type="compositionally biased region" description="Polar residues" evidence="1">
    <location>
        <begin position="7"/>
        <end position="30"/>
    </location>
</feature>
<feature type="region of interest" description="Disordered" evidence="1">
    <location>
        <begin position="140"/>
        <end position="163"/>
    </location>
</feature>
<accession>A0ABY6TTC8</accession>
<reference evidence="2 3" key="1">
    <citation type="submission" date="2019-06" db="EMBL/GenBank/DDBJ databases">
        <authorList>
            <person name="Broberg M."/>
        </authorList>
    </citation>
    <scope>NUCLEOTIDE SEQUENCE [LARGE SCALE GENOMIC DNA]</scope>
</reference>
<keyword evidence="3" id="KW-1185">Reference proteome</keyword>
<comment type="caution">
    <text evidence="2">The sequence shown here is derived from an EMBL/GenBank/DDBJ whole genome shotgun (WGS) entry which is preliminary data.</text>
</comment>
<gene>
    <name evidence="2" type="ORF">CLO192961_LOCUS36992</name>
</gene>